<evidence type="ECO:0000256" key="4">
    <source>
        <dbReference type="RuleBase" id="RU003345"/>
    </source>
</evidence>
<accession>A0A2V4AQ27</accession>
<reference evidence="5 6" key="1">
    <citation type="submission" date="2016-07" db="EMBL/GenBank/DDBJ databases">
        <title>Draft genome sequence of Prauserella muralis DSM 45305, isolated from a mould-covered wall in an indoor environment.</title>
        <authorList>
            <person name="Ruckert C."/>
            <person name="Albersmeier A."/>
            <person name="Jiang C.-L."/>
            <person name="Jiang Y."/>
            <person name="Kalinowski J."/>
            <person name="Schneider O."/>
            <person name="Winkler A."/>
            <person name="Zotchev S.B."/>
        </authorList>
    </citation>
    <scope>NUCLEOTIDE SEQUENCE [LARGE SCALE GENOMIC DNA]</scope>
    <source>
        <strain evidence="5 6">DSM 45305</strain>
    </source>
</reference>
<dbReference type="InterPro" id="IPR016160">
    <property type="entry name" value="Ald_DH_CS_CYS"/>
</dbReference>
<comment type="similarity">
    <text evidence="1 4">Belongs to the aldehyde dehydrogenase family.</text>
</comment>
<dbReference type="PROSITE" id="PS00070">
    <property type="entry name" value="ALDEHYDE_DEHYDR_CYS"/>
    <property type="match status" value="1"/>
</dbReference>
<evidence type="ECO:0000313" key="6">
    <source>
        <dbReference type="Proteomes" id="UP000249915"/>
    </source>
</evidence>
<dbReference type="Gene3D" id="3.40.605.10">
    <property type="entry name" value="Aldehyde Dehydrogenase, Chain A, domain 1"/>
    <property type="match status" value="1"/>
</dbReference>
<name>A0A2V4AQ27_9PSEU</name>
<dbReference type="AlphaFoldDB" id="A0A2V4AQ27"/>
<evidence type="ECO:0000313" key="5">
    <source>
        <dbReference type="EMBL" id="PXY22810.1"/>
    </source>
</evidence>
<comment type="caution">
    <text evidence="5">The sequence shown here is derived from an EMBL/GenBank/DDBJ whole genome shotgun (WGS) entry which is preliminary data.</text>
</comment>
<proteinExistence type="inferred from homology"/>
<gene>
    <name evidence="5" type="ORF">BAY60_23790</name>
</gene>
<dbReference type="Proteomes" id="UP000249915">
    <property type="component" value="Unassembled WGS sequence"/>
</dbReference>
<dbReference type="PANTHER" id="PTHR11699">
    <property type="entry name" value="ALDEHYDE DEHYDROGENASE-RELATED"/>
    <property type="match status" value="1"/>
</dbReference>
<dbReference type="InterPro" id="IPR029510">
    <property type="entry name" value="Ald_DH_CS_GLU"/>
</dbReference>
<dbReference type="InterPro" id="IPR016162">
    <property type="entry name" value="Ald_DH_N"/>
</dbReference>
<evidence type="ECO:0000256" key="2">
    <source>
        <dbReference type="ARBA" id="ARBA00023002"/>
    </source>
</evidence>
<sequence length="478" mass="50041">MTANLIGGEWVGAASGRRTERHNPADTRRLVATAPDSGAEDVRAAVDAVAQAWPEWAAAGPERRAEVLGAAAAVLERDPEKLAAELVAEEGKTFAEALGEVRRTPANLRYYASEALRLTGHTYPARSGLVYTARQPVGVIAAITPWNFPLNIPSRKLGPALAAGNGVVFKPSEVTPVLARRLTEALLEAGLPAGVLALVHGGADTGAALVADPRVAAVTFTGSTAVGERIHAAVGPSRRTQLELGGKNAVLVLDDADLDRAADIVVRGAFGLTGQACTGTSRVIAHDAVHDDLLRRVVARAERLVPGDGLAEGVQLGPLATREQYDKVRRYVRLGLDEGALLHTGGEPPGGAATAHGYFLRPAVFSGVAPDSRLAQDEVFGPVLAFLRVHSFDEAVSVADATPYGLSTGIVTGDLRRALEFAERVRSGLVKVNQPTTGMAMNAPFGGLKASSTQTSKEQAGAQMSHFYTTEKTVYVSP</sequence>
<organism evidence="5 6">
    <name type="scientific">Prauserella muralis</name>
    <dbReference type="NCBI Taxonomy" id="588067"/>
    <lineage>
        <taxon>Bacteria</taxon>
        <taxon>Bacillati</taxon>
        <taxon>Actinomycetota</taxon>
        <taxon>Actinomycetes</taxon>
        <taxon>Pseudonocardiales</taxon>
        <taxon>Pseudonocardiaceae</taxon>
        <taxon>Prauserella</taxon>
    </lineage>
</organism>
<evidence type="ECO:0000256" key="3">
    <source>
        <dbReference type="PROSITE-ProRule" id="PRU10007"/>
    </source>
</evidence>
<keyword evidence="2 4" id="KW-0560">Oxidoreductase</keyword>
<dbReference type="Gene3D" id="3.40.309.10">
    <property type="entry name" value="Aldehyde Dehydrogenase, Chain A, domain 2"/>
    <property type="match status" value="1"/>
</dbReference>
<dbReference type="Pfam" id="PF00171">
    <property type="entry name" value="Aldedh"/>
    <property type="match status" value="1"/>
</dbReference>
<evidence type="ECO:0000256" key="1">
    <source>
        <dbReference type="ARBA" id="ARBA00009986"/>
    </source>
</evidence>
<dbReference type="InterPro" id="IPR015590">
    <property type="entry name" value="Aldehyde_DH_dom"/>
</dbReference>
<dbReference type="InterPro" id="IPR016163">
    <property type="entry name" value="Ald_DH_C"/>
</dbReference>
<dbReference type="PROSITE" id="PS00687">
    <property type="entry name" value="ALDEHYDE_DEHYDR_GLU"/>
    <property type="match status" value="1"/>
</dbReference>
<dbReference type="SUPFAM" id="SSF53720">
    <property type="entry name" value="ALDH-like"/>
    <property type="match status" value="1"/>
</dbReference>
<feature type="active site" evidence="3">
    <location>
        <position position="243"/>
    </location>
</feature>
<dbReference type="EMBL" id="MASW01000005">
    <property type="protein sequence ID" value="PXY22810.1"/>
    <property type="molecule type" value="Genomic_DNA"/>
</dbReference>
<dbReference type="InterPro" id="IPR016161">
    <property type="entry name" value="Ald_DH/histidinol_DH"/>
</dbReference>
<dbReference type="FunFam" id="3.40.605.10:FF:000007">
    <property type="entry name" value="NAD/NADP-dependent betaine aldehyde dehydrogenase"/>
    <property type="match status" value="1"/>
</dbReference>
<protein>
    <submittedName>
        <fullName evidence="5">Aldehyde dehydrogenase</fullName>
    </submittedName>
</protein>
<keyword evidence="6" id="KW-1185">Reference proteome</keyword>
<dbReference type="OrthoDB" id="6882680at2"/>
<dbReference type="GO" id="GO:0016620">
    <property type="term" value="F:oxidoreductase activity, acting on the aldehyde or oxo group of donors, NAD or NADP as acceptor"/>
    <property type="evidence" value="ECO:0007669"/>
    <property type="project" value="InterPro"/>
</dbReference>
<dbReference type="RefSeq" id="WP_112283418.1">
    <property type="nucleotide sequence ID" value="NZ_MASW01000005.1"/>
</dbReference>